<dbReference type="InParanoid" id="J0WW99"/>
<dbReference type="SUPFAM" id="SSF52047">
    <property type="entry name" value="RNI-like"/>
    <property type="match status" value="1"/>
</dbReference>
<dbReference type="InterPro" id="IPR032675">
    <property type="entry name" value="LRR_dom_sf"/>
</dbReference>
<protein>
    <recommendedName>
        <fullName evidence="3">RNI-like protein</fullName>
    </recommendedName>
</protein>
<evidence type="ECO:0000313" key="1">
    <source>
        <dbReference type="EMBL" id="EJD39765.1"/>
    </source>
</evidence>
<dbReference type="EMBL" id="JH687810">
    <property type="protein sequence ID" value="EJD39765.1"/>
    <property type="molecule type" value="Genomic_DNA"/>
</dbReference>
<name>J0WW99_AURST</name>
<organism evidence="1 2">
    <name type="scientific">Auricularia subglabra (strain TFB-10046 / SS5)</name>
    <name type="common">White-rot fungus</name>
    <name type="synonym">Auricularia delicata (strain TFB10046)</name>
    <dbReference type="NCBI Taxonomy" id="717982"/>
    <lineage>
        <taxon>Eukaryota</taxon>
        <taxon>Fungi</taxon>
        <taxon>Dikarya</taxon>
        <taxon>Basidiomycota</taxon>
        <taxon>Agaricomycotina</taxon>
        <taxon>Agaricomycetes</taxon>
        <taxon>Auriculariales</taxon>
        <taxon>Auriculariaceae</taxon>
        <taxon>Auricularia</taxon>
    </lineage>
</organism>
<dbReference type="KEGG" id="adl:AURDEDRAFT_171214"/>
<evidence type="ECO:0000313" key="2">
    <source>
        <dbReference type="Proteomes" id="UP000006514"/>
    </source>
</evidence>
<sequence>MCDISQVTEEAHFRVVKDHLRIGKDFLGGQVGRLKTLDLCGVSFPSACPALSTVTTLCLNGPFNAESAPTLRHLFRLFPTLRSLSLCNLRLWDSQFLPEEPVPNSLRRLVLDSDHTSYDVSEQYARLHSQNLSDVEIRQFTGPPQHIAQLVSGATELTIRHEYSIWEWNSIIAVGPEGLRRALDFHDADDARRFAETVLGVRTALSDVRSVDISATALPDFVPVLGALPKLAHLTVNVKPQANVEDVWEVRWDNLSFLARLPPLCTELQSIVIDVVCCAPSALDARALLLQLEAIQPATLSEITVRGFSSDTVLGMEILQLETFRVAFEVHAPESVGD</sequence>
<gene>
    <name evidence="1" type="ORF">AURDEDRAFT_171214</name>
</gene>
<reference evidence="2" key="1">
    <citation type="journal article" date="2012" name="Science">
        <title>The Paleozoic origin of enzymatic lignin decomposition reconstructed from 31 fungal genomes.</title>
        <authorList>
            <person name="Floudas D."/>
            <person name="Binder M."/>
            <person name="Riley R."/>
            <person name="Barry K."/>
            <person name="Blanchette R.A."/>
            <person name="Henrissat B."/>
            <person name="Martinez A.T."/>
            <person name="Otillar R."/>
            <person name="Spatafora J.W."/>
            <person name="Yadav J.S."/>
            <person name="Aerts A."/>
            <person name="Benoit I."/>
            <person name="Boyd A."/>
            <person name="Carlson A."/>
            <person name="Copeland A."/>
            <person name="Coutinho P.M."/>
            <person name="de Vries R.P."/>
            <person name="Ferreira P."/>
            <person name="Findley K."/>
            <person name="Foster B."/>
            <person name="Gaskell J."/>
            <person name="Glotzer D."/>
            <person name="Gorecki P."/>
            <person name="Heitman J."/>
            <person name="Hesse C."/>
            <person name="Hori C."/>
            <person name="Igarashi K."/>
            <person name="Jurgens J.A."/>
            <person name="Kallen N."/>
            <person name="Kersten P."/>
            <person name="Kohler A."/>
            <person name="Kuees U."/>
            <person name="Kumar T.K.A."/>
            <person name="Kuo A."/>
            <person name="LaButti K."/>
            <person name="Larrondo L.F."/>
            <person name="Lindquist E."/>
            <person name="Ling A."/>
            <person name="Lombard V."/>
            <person name="Lucas S."/>
            <person name="Lundell T."/>
            <person name="Martin R."/>
            <person name="McLaughlin D.J."/>
            <person name="Morgenstern I."/>
            <person name="Morin E."/>
            <person name="Murat C."/>
            <person name="Nagy L.G."/>
            <person name="Nolan M."/>
            <person name="Ohm R.A."/>
            <person name="Patyshakuliyeva A."/>
            <person name="Rokas A."/>
            <person name="Ruiz-Duenas F.J."/>
            <person name="Sabat G."/>
            <person name="Salamov A."/>
            <person name="Samejima M."/>
            <person name="Schmutz J."/>
            <person name="Slot J.C."/>
            <person name="St John F."/>
            <person name="Stenlid J."/>
            <person name="Sun H."/>
            <person name="Sun S."/>
            <person name="Syed K."/>
            <person name="Tsang A."/>
            <person name="Wiebenga A."/>
            <person name="Young D."/>
            <person name="Pisabarro A."/>
            <person name="Eastwood D.C."/>
            <person name="Martin F."/>
            <person name="Cullen D."/>
            <person name="Grigoriev I.V."/>
            <person name="Hibbett D.S."/>
        </authorList>
    </citation>
    <scope>NUCLEOTIDE SEQUENCE [LARGE SCALE GENOMIC DNA]</scope>
    <source>
        <strain evidence="2">TFB10046</strain>
    </source>
</reference>
<dbReference type="AlphaFoldDB" id="J0WW99"/>
<accession>J0WW99</accession>
<keyword evidence="2" id="KW-1185">Reference proteome</keyword>
<dbReference type="Gene3D" id="3.80.10.10">
    <property type="entry name" value="Ribonuclease Inhibitor"/>
    <property type="match status" value="1"/>
</dbReference>
<dbReference type="Proteomes" id="UP000006514">
    <property type="component" value="Unassembled WGS sequence"/>
</dbReference>
<proteinExistence type="predicted"/>
<evidence type="ECO:0008006" key="3">
    <source>
        <dbReference type="Google" id="ProtNLM"/>
    </source>
</evidence>